<dbReference type="RefSeq" id="WP_162085614.1">
    <property type="nucleotide sequence ID" value="NZ_AP021881.1"/>
</dbReference>
<dbReference type="AlphaFoldDB" id="A0A809SIH6"/>
<dbReference type="PANTHER" id="PTHR39555:SF1">
    <property type="entry name" value="TYPE IV PILUS INNER MEMBRANE COMPONENT PILO"/>
    <property type="match status" value="1"/>
</dbReference>
<dbReference type="PIRSF" id="PIRSF016482">
    <property type="entry name" value="PilO"/>
    <property type="match status" value="1"/>
</dbReference>
<keyword evidence="1" id="KW-1133">Transmembrane helix</keyword>
<dbReference type="Gene3D" id="1.10.287.540">
    <property type="entry name" value="Helix hairpin bin"/>
    <property type="match status" value="1"/>
</dbReference>
<dbReference type="GO" id="GO:0043107">
    <property type="term" value="P:type IV pilus-dependent motility"/>
    <property type="evidence" value="ECO:0007669"/>
    <property type="project" value="InterPro"/>
</dbReference>
<keyword evidence="3" id="KW-1185">Reference proteome</keyword>
<organism evidence="2 3">
    <name type="scientific">Sulfuriferula nivalis</name>
    <dbReference type="NCBI Taxonomy" id="2675298"/>
    <lineage>
        <taxon>Bacteria</taxon>
        <taxon>Pseudomonadati</taxon>
        <taxon>Pseudomonadota</taxon>
        <taxon>Betaproteobacteria</taxon>
        <taxon>Nitrosomonadales</taxon>
        <taxon>Sulfuricellaceae</taxon>
        <taxon>Sulfuriferula</taxon>
    </lineage>
</organism>
<dbReference type="Pfam" id="PF04350">
    <property type="entry name" value="PilO"/>
    <property type="match status" value="1"/>
</dbReference>
<dbReference type="PANTHER" id="PTHR39555">
    <property type="entry name" value="FIMBRIAL ASSEMBLY PROTEIN PILO-LIKE PROTEIN-RELATED"/>
    <property type="match status" value="1"/>
</dbReference>
<sequence>MNFNDLNNLSMKDLANATMSVKLAVLATAFVVLLFVGYWFVWSDELAQIDTGKQEEMSLRDSFMNKKRQAVNLDIYKQQLSDIDHSFGALLKQLPNKSQMDALLSDINQAGLGRGLQFELFKPGVETPKEFYAELPISIRVSGAYHDFGAFASDVSQLSRIVTLHDLDISGDKDGNLSMNAVIKTYRYLDEDELAAQSKSKNGSNKK</sequence>
<dbReference type="GO" id="GO:0043683">
    <property type="term" value="P:type IV pilus assembly"/>
    <property type="evidence" value="ECO:0007669"/>
    <property type="project" value="InterPro"/>
</dbReference>
<evidence type="ECO:0000256" key="1">
    <source>
        <dbReference type="SAM" id="Phobius"/>
    </source>
</evidence>
<dbReference type="EMBL" id="AP021881">
    <property type="protein sequence ID" value="BBP01900.1"/>
    <property type="molecule type" value="Genomic_DNA"/>
</dbReference>
<feature type="transmembrane region" description="Helical" evidence="1">
    <location>
        <begin position="21"/>
        <end position="42"/>
    </location>
</feature>
<gene>
    <name evidence="2" type="ORF">SFSGTM_26080</name>
</gene>
<dbReference type="InterPro" id="IPR007445">
    <property type="entry name" value="PilO"/>
</dbReference>
<accession>A0A809SIH6</accession>
<proteinExistence type="predicted"/>
<evidence type="ECO:0000313" key="3">
    <source>
        <dbReference type="Proteomes" id="UP000463939"/>
    </source>
</evidence>
<name>A0A809SIH6_9PROT</name>
<dbReference type="Proteomes" id="UP000463939">
    <property type="component" value="Chromosome"/>
</dbReference>
<dbReference type="KEGG" id="sniv:SFSGTM_26080"/>
<reference evidence="3" key="1">
    <citation type="submission" date="2019-11" db="EMBL/GenBank/DDBJ databases">
        <title>Isolation and characterization of a novel species in the genus Sulfuriferula.</title>
        <authorList>
            <person name="Mochizuki J."/>
            <person name="Kojima H."/>
            <person name="Fukui M."/>
        </authorList>
    </citation>
    <scope>NUCLEOTIDE SEQUENCE [LARGE SCALE GENOMIC DNA]</scope>
    <source>
        <strain evidence="3">SGTM</strain>
    </source>
</reference>
<keyword evidence="1" id="KW-0812">Transmembrane</keyword>
<keyword evidence="1" id="KW-0472">Membrane</keyword>
<dbReference type="Gene3D" id="3.30.70.60">
    <property type="match status" value="1"/>
</dbReference>
<evidence type="ECO:0000313" key="2">
    <source>
        <dbReference type="EMBL" id="BBP01900.1"/>
    </source>
</evidence>
<protein>
    <submittedName>
        <fullName evidence="2">Pilus assembly protein PilP</fullName>
    </submittedName>
</protein>
<dbReference type="InterPro" id="IPR014717">
    <property type="entry name" value="Transl_elong_EF1B/ribsomal_bS6"/>
</dbReference>